<feature type="region of interest" description="Disordered" evidence="1">
    <location>
        <begin position="318"/>
        <end position="375"/>
    </location>
</feature>
<sequence length="375" mass="40165">MHERLVSRVALISEGINIYSLLAAPSDANEEGEGDMKGAVRHPGRCIIDRPFTSRRLQLITLLADILSYREEDDTPGSKNLTLKKGKCAEVGSSKGPYTAAISAMDSLMDLPLPPMGKGDKREDDANATFNPWPGLTDVLLTYPENNMYQIQFFRLLRSVCLANHEPTLKLVVQKSKFVAKAIRVCGDSKVGTGGSPPMTSTSHRGMILRCLNLLRLSAQSLPQCSFLRHYLDSHDGWKGFQDTLRRMTVEQQTPGGGFSLPVAGEDGGASLLSNAELQSALMAVSGSVPKTAVDIDLGSSFAADLGIDPSVRPYVEERHAEGPEDASLSKDGGGSTKKKKKGKKKKKKKKNGGGGDASGGSKGTADEDGDSDED</sequence>
<feature type="compositionally biased region" description="Gly residues" evidence="1">
    <location>
        <begin position="353"/>
        <end position="363"/>
    </location>
</feature>
<evidence type="ECO:0000256" key="1">
    <source>
        <dbReference type="SAM" id="MobiDB-lite"/>
    </source>
</evidence>
<name>A0A7S2A3M3_TRICV</name>
<protein>
    <submittedName>
        <fullName evidence="2">Uncharacterized protein</fullName>
    </submittedName>
</protein>
<gene>
    <name evidence="2" type="ORF">OSIN01602_LOCUS18707</name>
</gene>
<dbReference type="EMBL" id="HBGO01032469">
    <property type="protein sequence ID" value="CAD9356983.1"/>
    <property type="molecule type" value="Transcribed_RNA"/>
</dbReference>
<dbReference type="AlphaFoldDB" id="A0A7S2A3M3"/>
<organism evidence="2">
    <name type="scientific">Trieres chinensis</name>
    <name type="common">Marine centric diatom</name>
    <name type="synonym">Odontella sinensis</name>
    <dbReference type="NCBI Taxonomy" id="1514140"/>
    <lineage>
        <taxon>Eukaryota</taxon>
        <taxon>Sar</taxon>
        <taxon>Stramenopiles</taxon>
        <taxon>Ochrophyta</taxon>
        <taxon>Bacillariophyta</taxon>
        <taxon>Mediophyceae</taxon>
        <taxon>Biddulphiophycidae</taxon>
        <taxon>Eupodiscales</taxon>
        <taxon>Parodontellaceae</taxon>
        <taxon>Trieres</taxon>
    </lineage>
</organism>
<evidence type="ECO:0000313" key="2">
    <source>
        <dbReference type="EMBL" id="CAD9356983.1"/>
    </source>
</evidence>
<proteinExistence type="predicted"/>
<feature type="compositionally biased region" description="Basic residues" evidence="1">
    <location>
        <begin position="337"/>
        <end position="352"/>
    </location>
</feature>
<reference evidence="2" key="1">
    <citation type="submission" date="2021-01" db="EMBL/GenBank/DDBJ databases">
        <authorList>
            <person name="Corre E."/>
            <person name="Pelletier E."/>
            <person name="Niang G."/>
            <person name="Scheremetjew M."/>
            <person name="Finn R."/>
            <person name="Kale V."/>
            <person name="Holt S."/>
            <person name="Cochrane G."/>
            <person name="Meng A."/>
            <person name="Brown T."/>
            <person name="Cohen L."/>
        </authorList>
    </citation>
    <scope>NUCLEOTIDE SEQUENCE</scope>
    <source>
        <strain evidence="2">Grunow 1884</strain>
    </source>
</reference>
<accession>A0A7S2A3M3</accession>